<dbReference type="AlphaFoldDB" id="C7ZML3"/>
<dbReference type="EMBL" id="GG698953">
    <property type="protein sequence ID" value="EEU34792.1"/>
    <property type="molecule type" value="Genomic_DNA"/>
</dbReference>
<dbReference type="InterPro" id="IPR010730">
    <property type="entry name" value="HET"/>
</dbReference>
<dbReference type="eggNOG" id="ENOG502SPDV">
    <property type="taxonomic scope" value="Eukaryota"/>
</dbReference>
<evidence type="ECO:0000313" key="2">
    <source>
        <dbReference type="EMBL" id="EEU34792.1"/>
    </source>
</evidence>
<sequence>MSRWHKSSCHSPKVFVEDGLPRCESCGRSPNIQKLVSEQANLSTPWTVPPDENFGEMNLCWLESVQYSPQPAGTDFEETKKAGDMGRRDELSPIYHKRLQEGHFRLLYLPSVDDKNSPIHASFEAYQTDDCPEYETVSYCWGGENDDATLCKPVFLGDYWDILLQTQNCWSMLQYLRPRVGVRTIWVDAICINQVDHQERESQVAVMGSIYQRCLRAVVYLGQDVVHPKSTDNRAYPGRRDLDTESASAVDLPQLLKMRYFQRVWVIQELILAPMVIIPVHGVELTARRHPALREEVTWHESDAPWMRHLCAVQSDTSLRKTLEQTRNSQSADPRDKVFGLLGFLPQVPTGKGLRPNYLLSSRHIYIGTVAYLLLNEGHSHILTQAAGHKASPTIPSWLPDGNLLNIGELLRDISDSSPELVSQGCYESQSSVSSTFWTQILRLNPDWEVLLLAKSRERQDHGALETPLPSSRKPSIHPSTSALSLPLLYICESFSRPVHILQNRPVGQLFMMTVAHCTLYICTSDASLKSAIEPGLTNVFLLKDRRNSPLLLFLRRHHSDADFRLLKCCPCFGLYLSRKPPSESNFPPSVHHDIPTFPTFNNPRFRLTPLSQDSTPILKEKVYGVVSEVGSLCNKSWEALQWMGPRANSFSRDSIKIHITGLFYQLFSTPQKPFVDLYVNFLRHCSPECYAEIRQGRAEAWVHVSMDPNNWLRIQQSLNGSWYEKVFIASRSSSTTQYVGPWYWADTPDCLSYEDLDISDTGAESGIF</sequence>
<dbReference type="Pfam" id="PF06985">
    <property type="entry name" value="HET"/>
    <property type="match status" value="1"/>
</dbReference>
<organism evidence="2 3">
    <name type="scientific">Fusarium vanettenii (strain ATCC MYA-4622 / CBS 123669 / FGSC 9596 / NRRL 45880 / 77-13-4)</name>
    <name type="common">Fusarium solani subsp. pisi</name>
    <dbReference type="NCBI Taxonomy" id="660122"/>
    <lineage>
        <taxon>Eukaryota</taxon>
        <taxon>Fungi</taxon>
        <taxon>Dikarya</taxon>
        <taxon>Ascomycota</taxon>
        <taxon>Pezizomycotina</taxon>
        <taxon>Sordariomycetes</taxon>
        <taxon>Hypocreomycetidae</taxon>
        <taxon>Hypocreales</taxon>
        <taxon>Nectriaceae</taxon>
        <taxon>Fusarium</taxon>
        <taxon>Fusarium solani species complex</taxon>
        <taxon>Fusarium vanettenii</taxon>
    </lineage>
</organism>
<name>C7ZML3_FUSV7</name>
<dbReference type="STRING" id="660122.C7ZML3"/>
<dbReference type="Proteomes" id="UP000005206">
    <property type="component" value="Chromosome 7"/>
</dbReference>
<reference evidence="2 3" key="1">
    <citation type="journal article" date="2009" name="PLoS Genet.">
        <title>The genome of Nectria haematococca: contribution of supernumerary chromosomes to gene expansion.</title>
        <authorList>
            <person name="Coleman J.J."/>
            <person name="Rounsley S.D."/>
            <person name="Rodriguez-Carres M."/>
            <person name="Kuo A."/>
            <person name="Wasmann C.C."/>
            <person name="Grimwood J."/>
            <person name="Schmutz J."/>
            <person name="Taga M."/>
            <person name="White G.J."/>
            <person name="Zhou S."/>
            <person name="Schwartz D.C."/>
            <person name="Freitag M."/>
            <person name="Ma L.J."/>
            <person name="Danchin E.G."/>
            <person name="Henrissat B."/>
            <person name="Coutinho P.M."/>
            <person name="Nelson D.R."/>
            <person name="Straney D."/>
            <person name="Napoli C.A."/>
            <person name="Barker B.M."/>
            <person name="Gribskov M."/>
            <person name="Rep M."/>
            <person name="Kroken S."/>
            <person name="Molnar I."/>
            <person name="Rensing C."/>
            <person name="Kennell J.C."/>
            <person name="Zamora J."/>
            <person name="Farman M.L."/>
            <person name="Selker E.U."/>
            <person name="Salamov A."/>
            <person name="Shapiro H."/>
            <person name="Pangilinan J."/>
            <person name="Lindquist E."/>
            <person name="Lamers C."/>
            <person name="Grigoriev I.V."/>
            <person name="Geiser D.M."/>
            <person name="Covert S.F."/>
            <person name="Temporini E."/>
            <person name="Vanetten H.D."/>
        </authorList>
    </citation>
    <scope>NUCLEOTIDE SEQUENCE [LARGE SCALE GENOMIC DNA]</scope>
    <source>
        <strain evidence="3">ATCC MYA-4622 / CBS 123669 / FGSC 9596 / NRRL 45880 / 77-13-4</strain>
    </source>
</reference>
<dbReference type="PANTHER" id="PTHR24148">
    <property type="entry name" value="ANKYRIN REPEAT DOMAIN-CONTAINING PROTEIN 39 HOMOLOG-RELATED"/>
    <property type="match status" value="1"/>
</dbReference>
<gene>
    <name evidence="2" type="ORF">NECHADRAFT_82416</name>
</gene>
<dbReference type="GeneID" id="9678882"/>
<dbReference type="RefSeq" id="XP_003040505.1">
    <property type="nucleotide sequence ID" value="XM_003040459.1"/>
</dbReference>
<evidence type="ECO:0000313" key="3">
    <source>
        <dbReference type="Proteomes" id="UP000005206"/>
    </source>
</evidence>
<feature type="domain" description="Heterokaryon incompatibility" evidence="1">
    <location>
        <begin position="134"/>
        <end position="269"/>
    </location>
</feature>
<dbReference type="InterPro" id="IPR052895">
    <property type="entry name" value="HetReg/Transcr_Mod"/>
</dbReference>
<dbReference type="KEGG" id="nhe:NECHADRAFT_82416"/>
<dbReference type="PANTHER" id="PTHR24148:SF81">
    <property type="entry name" value="HETEROKARYON INCOMPATIBILITY DOMAIN-CONTAINING PROTEIN"/>
    <property type="match status" value="1"/>
</dbReference>
<accession>C7ZML3</accession>
<keyword evidence="3" id="KW-1185">Reference proteome</keyword>
<dbReference type="OrthoDB" id="2157530at2759"/>
<proteinExistence type="predicted"/>
<dbReference type="HOGENOM" id="CLU_363318_0_0_1"/>
<dbReference type="InParanoid" id="C7ZML3"/>
<protein>
    <recommendedName>
        <fullName evidence="1">Heterokaryon incompatibility domain-containing protein</fullName>
    </recommendedName>
</protein>
<dbReference type="VEuPathDB" id="FungiDB:NECHADRAFT_82416"/>
<evidence type="ECO:0000259" key="1">
    <source>
        <dbReference type="Pfam" id="PF06985"/>
    </source>
</evidence>
<dbReference type="OMA" id="QNIAYME"/>